<dbReference type="Pfam" id="PF00005">
    <property type="entry name" value="ABC_tran"/>
    <property type="match status" value="1"/>
</dbReference>
<dbReference type="STRING" id="301148.B4135_0475"/>
<keyword evidence="4" id="KW-0067">ATP-binding</keyword>
<dbReference type="GO" id="GO:0016887">
    <property type="term" value="F:ATP hydrolysis activity"/>
    <property type="evidence" value="ECO:0007669"/>
    <property type="project" value="InterPro"/>
</dbReference>
<dbReference type="PROSITE" id="PS50893">
    <property type="entry name" value="ABC_TRANSPORTER_2"/>
    <property type="match status" value="1"/>
</dbReference>
<keyword evidence="3" id="KW-0547">Nucleotide-binding</keyword>
<evidence type="ECO:0000259" key="5">
    <source>
        <dbReference type="PROSITE" id="PS50893"/>
    </source>
</evidence>
<evidence type="ECO:0000256" key="1">
    <source>
        <dbReference type="ARBA" id="ARBA00005417"/>
    </source>
</evidence>
<comment type="caution">
    <text evidence="6">The sequence shown here is derived from an EMBL/GenBank/DDBJ whole genome shotgun (WGS) entry which is preliminary data.</text>
</comment>
<accession>A0A150L8W7</accession>
<dbReference type="RefSeq" id="WP_061570132.1">
    <property type="nucleotide sequence ID" value="NZ_LQYT01000135.1"/>
</dbReference>
<gene>
    <name evidence="6" type="ORF">B4135_0475</name>
</gene>
<dbReference type="InterPro" id="IPR017871">
    <property type="entry name" value="ABC_transporter-like_CS"/>
</dbReference>
<organism evidence="6 7">
    <name type="scientific">Caldibacillus debilis</name>
    <dbReference type="NCBI Taxonomy" id="301148"/>
    <lineage>
        <taxon>Bacteria</taxon>
        <taxon>Bacillati</taxon>
        <taxon>Bacillota</taxon>
        <taxon>Bacilli</taxon>
        <taxon>Bacillales</taxon>
        <taxon>Bacillaceae</taxon>
        <taxon>Caldibacillus</taxon>
    </lineage>
</organism>
<dbReference type="InterPro" id="IPR027417">
    <property type="entry name" value="P-loop_NTPase"/>
</dbReference>
<dbReference type="Proteomes" id="UP000075683">
    <property type="component" value="Unassembled WGS sequence"/>
</dbReference>
<dbReference type="Gene3D" id="3.40.50.300">
    <property type="entry name" value="P-loop containing nucleotide triphosphate hydrolases"/>
    <property type="match status" value="1"/>
</dbReference>
<dbReference type="GO" id="GO:0005524">
    <property type="term" value="F:ATP binding"/>
    <property type="evidence" value="ECO:0007669"/>
    <property type="project" value="UniProtKB-KW"/>
</dbReference>
<proteinExistence type="inferred from homology"/>
<dbReference type="InterPro" id="IPR003593">
    <property type="entry name" value="AAA+_ATPase"/>
</dbReference>
<dbReference type="InterPro" id="IPR003439">
    <property type="entry name" value="ABC_transporter-like_ATP-bd"/>
</dbReference>
<evidence type="ECO:0000313" key="6">
    <source>
        <dbReference type="EMBL" id="KYD08793.1"/>
    </source>
</evidence>
<dbReference type="AlphaFoldDB" id="A0A150L8W7"/>
<feature type="domain" description="ABC transporter" evidence="5">
    <location>
        <begin position="5"/>
        <end position="233"/>
    </location>
</feature>
<dbReference type="PATRIC" id="fig|301148.3.peg.2120"/>
<evidence type="ECO:0000256" key="3">
    <source>
        <dbReference type="ARBA" id="ARBA00022741"/>
    </source>
</evidence>
<dbReference type="SMART" id="SM00382">
    <property type="entry name" value="AAA"/>
    <property type="match status" value="1"/>
</dbReference>
<dbReference type="PANTHER" id="PTHR43335:SF4">
    <property type="entry name" value="ABC TRANSPORTER, ATP-BINDING PROTEIN"/>
    <property type="match status" value="1"/>
</dbReference>
<sequence>MKPVVELKNVTKIIGGKKIIDSISFSVYEGEVFGLLGPNGAGKTTTMRMMTGLMRITSGEILINGRSIARDFENAVRQIGAIVENPEMYKFLTGYENLKQAARLAKGVTKERMDEIIDLVGLTPRIHDKVKNYSLGMRQRLGIALCLLHDPKILILDEPTNGLDPAGIREIRNYLRSLAREKNLAVIVSSHLLSEVELMCDRVAIMQKGRLIDVQKVHGEGDGERQTYRFTVNDADRAANILKSKGIEAAADGQKLEAALAKQQVPDVIKWLVEENLLIYEVKPLRKTLEDRFLEITAAKEAAVNG</sequence>
<reference evidence="6 7" key="1">
    <citation type="submission" date="2016-01" db="EMBL/GenBank/DDBJ databases">
        <title>Draft Genome Sequences of Seven Thermophilic Sporeformers Isolated from Foods.</title>
        <authorList>
            <person name="Berendsen E.M."/>
            <person name="Wells-Bennik M.H."/>
            <person name="Krawcyk A.O."/>
            <person name="De Jong A."/>
            <person name="Holsappel S."/>
            <person name="Eijlander R.T."/>
            <person name="Kuipers O.P."/>
        </authorList>
    </citation>
    <scope>NUCLEOTIDE SEQUENCE [LARGE SCALE GENOMIC DNA]</scope>
    <source>
        <strain evidence="6 7">B4135</strain>
    </source>
</reference>
<evidence type="ECO:0000256" key="2">
    <source>
        <dbReference type="ARBA" id="ARBA00022448"/>
    </source>
</evidence>
<dbReference type="SUPFAM" id="SSF52540">
    <property type="entry name" value="P-loop containing nucleoside triphosphate hydrolases"/>
    <property type="match status" value="1"/>
</dbReference>
<evidence type="ECO:0000256" key="4">
    <source>
        <dbReference type="ARBA" id="ARBA00022840"/>
    </source>
</evidence>
<keyword evidence="2" id="KW-0813">Transport</keyword>
<dbReference type="EMBL" id="LQYT01000135">
    <property type="protein sequence ID" value="KYD08793.1"/>
    <property type="molecule type" value="Genomic_DNA"/>
</dbReference>
<evidence type="ECO:0000313" key="7">
    <source>
        <dbReference type="Proteomes" id="UP000075683"/>
    </source>
</evidence>
<dbReference type="PANTHER" id="PTHR43335">
    <property type="entry name" value="ABC TRANSPORTER, ATP-BINDING PROTEIN"/>
    <property type="match status" value="1"/>
</dbReference>
<comment type="similarity">
    <text evidence="1">Belongs to the ABC transporter superfamily.</text>
</comment>
<protein>
    <recommendedName>
        <fullName evidence="5">ABC transporter domain-containing protein</fullName>
    </recommendedName>
</protein>
<dbReference type="OrthoDB" id="9804819at2"/>
<name>A0A150L8W7_9BACI</name>
<dbReference type="PROSITE" id="PS00211">
    <property type="entry name" value="ABC_TRANSPORTER_1"/>
    <property type="match status" value="1"/>
</dbReference>